<reference evidence="7 8" key="1">
    <citation type="submission" date="2016-01" db="EMBL/GenBank/DDBJ databases">
        <title>The new phylogeny of the genus Mycobacterium.</title>
        <authorList>
            <person name="Tarcisio F."/>
            <person name="Conor M."/>
            <person name="Antonella G."/>
            <person name="Elisabetta G."/>
            <person name="Giulia F.S."/>
            <person name="Sara T."/>
            <person name="Anna F."/>
            <person name="Clotilde B."/>
            <person name="Roberto B."/>
            <person name="Veronica D.S."/>
            <person name="Fabio R."/>
            <person name="Monica P."/>
            <person name="Olivier J."/>
            <person name="Enrico T."/>
            <person name="Nicola S."/>
        </authorList>
    </citation>
    <scope>NUCLEOTIDE SEQUENCE [LARGE SCALE GENOMIC DNA]</scope>
    <source>
        <strain evidence="7 8">DSM 44616</strain>
    </source>
</reference>
<proteinExistence type="predicted"/>
<feature type="transmembrane region" description="Helical" evidence="6">
    <location>
        <begin position="12"/>
        <end position="30"/>
    </location>
</feature>
<evidence type="ECO:0000256" key="2">
    <source>
        <dbReference type="ARBA" id="ARBA00022475"/>
    </source>
</evidence>
<dbReference type="AlphaFoldDB" id="A0AAJ3NT29"/>
<evidence type="ECO:0000313" key="7">
    <source>
        <dbReference type="EMBL" id="ORW73106.1"/>
    </source>
</evidence>
<evidence type="ECO:0000313" key="8">
    <source>
        <dbReference type="Proteomes" id="UP000193387"/>
    </source>
</evidence>
<gene>
    <name evidence="7" type="ORF">AWC23_07765</name>
</gene>
<keyword evidence="8" id="KW-1185">Reference proteome</keyword>
<name>A0AAJ3NT29_9MYCO</name>
<organism evidence="7 8">
    <name type="scientific">Mycobacterium saskatchewanense</name>
    <dbReference type="NCBI Taxonomy" id="220927"/>
    <lineage>
        <taxon>Bacteria</taxon>
        <taxon>Bacillati</taxon>
        <taxon>Actinomycetota</taxon>
        <taxon>Actinomycetes</taxon>
        <taxon>Mycobacteriales</taxon>
        <taxon>Mycobacteriaceae</taxon>
        <taxon>Mycobacterium</taxon>
        <taxon>Mycobacterium simiae complex</taxon>
    </lineage>
</organism>
<keyword evidence="3 6" id="KW-0812">Transmembrane</keyword>
<dbReference type="GO" id="GO:0005886">
    <property type="term" value="C:plasma membrane"/>
    <property type="evidence" value="ECO:0007669"/>
    <property type="project" value="UniProtKB-SubCell"/>
</dbReference>
<dbReference type="InterPro" id="IPR005171">
    <property type="entry name" value="Cyt_c_oxidase_su4_prok"/>
</dbReference>
<dbReference type="Pfam" id="PF03626">
    <property type="entry name" value="COX4_pro"/>
    <property type="match status" value="1"/>
</dbReference>
<evidence type="ECO:0000256" key="4">
    <source>
        <dbReference type="ARBA" id="ARBA00022989"/>
    </source>
</evidence>
<keyword evidence="2" id="KW-1003">Cell membrane</keyword>
<keyword evidence="5 6" id="KW-0472">Membrane</keyword>
<evidence type="ECO:0000256" key="6">
    <source>
        <dbReference type="SAM" id="Phobius"/>
    </source>
</evidence>
<evidence type="ECO:0000256" key="5">
    <source>
        <dbReference type="ARBA" id="ARBA00023136"/>
    </source>
</evidence>
<dbReference type="Proteomes" id="UP000193387">
    <property type="component" value="Unassembled WGS sequence"/>
</dbReference>
<accession>A0AAJ3NT29</accession>
<evidence type="ECO:0000256" key="1">
    <source>
        <dbReference type="ARBA" id="ARBA00004651"/>
    </source>
</evidence>
<evidence type="ECO:0000256" key="3">
    <source>
        <dbReference type="ARBA" id="ARBA00022692"/>
    </source>
</evidence>
<dbReference type="RefSeq" id="WP_232069246.1">
    <property type="nucleotide sequence ID" value="NZ_AP022573.1"/>
</dbReference>
<sequence length="89" mass="9909">MLTSLVREKISVVWLALIVATLTSWLLGVGHELPTAYAAVSIIIIAFIKVRFVGRYFMELRHAPAFLQAIFEGWTLIVASVLTGLYLFA</sequence>
<feature type="transmembrane region" description="Helical" evidence="6">
    <location>
        <begin position="36"/>
        <end position="54"/>
    </location>
</feature>
<keyword evidence="4 6" id="KW-1133">Transmembrane helix</keyword>
<comment type="subcellular location">
    <subcellularLocation>
        <location evidence="1">Cell membrane</location>
        <topology evidence="1">Multi-pass membrane protein</topology>
    </subcellularLocation>
</comment>
<feature type="transmembrane region" description="Helical" evidence="6">
    <location>
        <begin position="66"/>
        <end position="88"/>
    </location>
</feature>
<dbReference type="EMBL" id="LQPR01000020">
    <property type="protein sequence ID" value="ORW73106.1"/>
    <property type="molecule type" value="Genomic_DNA"/>
</dbReference>
<protein>
    <recommendedName>
        <fullName evidence="9">Prokaryotic cytochrome C oxidase subunit IV family protein</fullName>
    </recommendedName>
</protein>
<evidence type="ECO:0008006" key="9">
    <source>
        <dbReference type="Google" id="ProtNLM"/>
    </source>
</evidence>
<comment type="caution">
    <text evidence="7">The sequence shown here is derived from an EMBL/GenBank/DDBJ whole genome shotgun (WGS) entry which is preliminary data.</text>
</comment>